<dbReference type="RefSeq" id="XP_040747246.1">
    <property type="nucleotide sequence ID" value="XM_040886072.1"/>
</dbReference>
<feature type="transmembrane region" description="Helical" evidence="10">
    <location>
        <begin position="99"/>
        <end position="119"/>
    </location>
</feature>
<gene>
    <name evidence="12" type="ORF">DL89DRAFT_264024</name>
</gene>
<evidence type="ECO:0000256" key="5">
    <source>
        <dbReference type="ARBA" id="ARBA00022692"/>
    </source>
</evidence>
<evidence type="ECO:0000256" key="8">
    <source>
        <dbReference type="ARBA" id="ARBA00023136"/>
    </source>
</evidence>
<feature type="transmembrane region" description="Helical" evidence="10">
    <location>
        <begin position="282"/>
        <end position="306"/>
    </location>
</feature>
<dbReference type="Pfam" id="PF03901">
    <property type="entry name" value="Glyco_transf_22"/>
    <property type="match status" value="1"/>
</dbReference>
<proteinExistence type="inferred from homology"/>
<evidence type="ECO:0000256" key="11">
    <source>
        <dbReference type="SAM" id="SignalP"/>
    </source>
</evidence>
<dbReference type="Proteomes" id="UP000193922">
    <property type="component" value="Unassembled WGS sequence"/>
</dbReference>
<evidence type="ECO:0000313" key="12">
    <source>
        <dbReference type="EMBL" id="ORX74035.1"/>
    </source>
</evidence>
<keyword evidence="3 10" id="KW-0328">Glycosyltransferase</keyword>
<evidence type="ECO:0000256" key="2">
    <source>
        <dbReference type="ARBA" id="ARBA00006065"/>
    </source>
</evidence>
<keyword evidence="6 10" id="KW-0256">Endoplasmic reticulum</keyword>
<evidence type="ECO:0000256" key="7">
    <source>
        <dbReference type="ARBA" id="ARBA00022989"/>
    </source>
</evidence>
<sequence length="547" mass="61093">MARDGSPPPRPRCALPAWLTSPRLFAALLAFRLLNVSLVQTYIHPDETWQSLEVAHRSVFGYGFVTWEWHYTLRGYAHPMMFAVVYKILELLHLDGTRLILTAPYILVAIIAAAADFSTYHFAKRLGGSRVGTWALACSVISWTMGSGVVRPLANSAETALTAAAFVYWPWHAASRSPRVTHAPSLRLALAFAALSCIVRPTSGALWLCAGVVLLVRQPRQNRIRRTLHIVQTSAIIGVVAIIAMVGIDRMGYGKWVFPPYSFYRFNVQEDLATWFGNSSPFYHLVVSFPTMFTSMLPLIIHGVWVAHQTQTASMEPALVAIMASFAFSLVGHMEYRFLYPLLPIGFMYAAVSLQTLSGIAPSPKTSRLPRLTVNQLVVFLVATNLPAMLYLNLVHQRGVVDVMAYLRNADAASIGFIMPCHSTPFYSHLHKNTPMWFLSCEPPLKRAHLGSHYCEADDFEQDPAQFLQRVLVDPEDLKTESLHLGNLHPAPGSARPKPSHLVFYDVMLPRIHTYLTESGYSECARFFNTHFSGDSRRAGDVLVYCI</sequence>
<keyword evidence="7 10" id="KW-1133">Transmembrane helix</keyword>
<evidence type="ECO:0000256" key="9">
    <source>
        <dbReference type="ARBA" id="ARBA00024708"/>
    </source>
</evidence>
<keyword evidence="4" id="KW-0808">Transferase</keyword>
<keyword evidence="13" id="KW-1185">Reference proteome</keyword>
<keyword evidence="11" id="KW-0732">Signal</keyword>
<keyword evidence="8 10" id="KW-0472">Membrane</keyword>
<evidence type="ECO:0000313" key="13">
    <source>
        <dbReference type="Proteomes" id="UP000193922"/>
    </source>
</evidence>
<dbReference type="OrthoDB" id="416834at2759"/>
<dbReference type="EC" id="2.4.1.-" evidence="10"/>
<comment type="similarity">
    <text evidence="2">Belongs to the glycosyltransferase 22 family. PIGB subfamily.</text>
</comment>
<dbReference type="GO" id="GO:0005789">
    <property type="term" value="C:endoplasmic reticulum membrane"/>
    <property type="evidence" value="ECO:0007669"/>
    <property type="project" value="UniProtKB-SubCell"/>
</dbReference>
<accession>A0A1Y1WKY8</accession>
<comment type="subcellular location">
    <subcellularLocation>
        <location evidence="1 10">Endoplasmic reticulum membrane</location>
        <topology evidence="1 10">Multi-pass membrane protein</topology>
    </subcellularLocation>
</comment>
<reference evidence="12 13" key="1">
    <citation type="submission" date="2016-07" db="EMBL/GenBank/DDBJ databases">
        <title>Pervasive Adenine N6-methylation of Active Genes in Fungi.</title>
        <authorList>
            <consortium name="DOE Joint Genome Institute"/>
            <person name="Mondo S.J."/>
            <person name="Dannebaum R.O."/>
            <person name="Kuo R.C."/>
            <person name="Labutti K."/>
            <person name="Haridas S."/>
            <person name="Kuo A."/>
            <person name="Salamov A."/>
            <person name="Ahrendt S.R."/>
            <person name="Lipzen A."/>
            <person name="Sullivan W."/>
            <person name="Andreopoulos W.B."/>
            <person name="Clum A."/>
            <person name="Lindquist E."/>
            <person name="Daum C."/>
            <person name="Ramamoorthy G.K."/>
            <person name="Gryganskyi A."/>
            <person name="Culley D."/>
            <person name="Magnuson J.K."/>
            <person name="James T.Y."/>
            <person name="O'Malley M.A."/>
            <person name="Stajich J.E."/>
            <person name="Spatafora J.W."/>
            <person name="Visel A."/>
            <person name="Grigoriev I.V."/>
        </authorList>
    </citation>
    <scope>NUCLEOTIDE SEQUENCE [LARGE SCALE GENOMIC DNA]</scope>
    <source>
        <strain evidence="12 13">ATCC 12442</strain>
    </source>
</reference>
<name>A0A1Y1WKY8_9FUNG</name>
<feature type="signal peptide" evidence="11">
    <location>
        <begin position="1"/>
        <end position="41"/>
    </location>
</feature>
<dbReference type="GO" id="GO:0006506">
    <property type="term" value="P:GPI anchor biosynthetic process"/>
    <property type="evidence" value="ECO:0007669"/>
    <property type="project" value="TreeGrafter"/>
</dbReference>
<dbReference type="STRING" id="61395.A0A1Y1WKY8"/>
<protein>
    <recommendedName>
        <fullName evidence="10">Mannosyltransferase</fullName>
        <ecNumber evidence="10">2.4.1.-</ecNumber>
    </recommendedName>
</protein>
<evidence type="ECO:0000256" key="6">
    <source>
        <dbReference type="ARBA" id="ARBA00022824"/>
    </source>
</evidence>
<organism evidence="12 13">
    <name type="scientific">Linderina pennispora</name>
    <dbReference type="NCBI Taxonomy" id="61395"/>
    <lineage>
        <taxon>Eukaryota</taxon>
        <taxon>Fungi</taxon>
        <taxon>Fungi incertae sedis</taxon>
        <taxon>Zoopagomycota</taxon>
        <taxon>Kickxellomycotina</taxon>
        <taxon>Kickxellomycetes</taxon>
        <taxon>Kickxellales</taxon>
        <taxon>Kickxellaceae</taxon>
        <taxon>Linderina</taxon>
    </lineage>
</organism>
<evidence type="ECO:0000256" key="3">
    <source>
        <dbReference type="ARBA" id="ARBA00022676"/>
    </source>
</evidence>
<comment type="caution">
    <text evidence="12">The sequence shown here is derived from an EMBL/GenBank/DDBJ whole genome shotgun (WGS) entry which is preliminary data.</text>
</comment>
<evidence type="ECO:0000256" key="1">
    <source>
        <dbReference type="ARBA" id="ARBA00004477"/>
    </source>
</evidence>
<evidence type="ECO:0000256" key="4">
    <source>
        <dbReference type="ARBA" id="ARBA00022679"/>
    </source>
</evidence>
<dbReference type="GeneID" id="63802720"/>
<dbReference type="GO" id="GO:0000026">
    <property type="term" value="F:alpha-1,2-mannosyltransferase activity"/>
    <property type="evidence" value="ECO:0007669"/>
    <property type="project" value="TreeGrafter"/>
</dbReference>
<dbReference type="InterPro" id="IPR005599">
    <property type="entry name" value="GPI_mannosylTrfase"/>
</dbReference>
<feature type="transmembrane region" description="Helical" evidence="10">
    <location>
        <begin position="372"/>
        <end position="392"/>
    </location>
</feature>
<dbReference type="PANTHER" id="PTHR22760">
    <property type="entry name" value="GLYCOSYLTRANSFERASE"/>
    <property type="match status" value="1"/>
</dbReference>
<dbReference type="PANTHER" id="PTHR22760:SF4">
    <property type="entry name" value="GPI MANNOSYLTRANSFERASE 3"/>
    <property type="match status" value="1"/>
</dbReference>
<dbReference type="AlphaFoldDB" id="A0A1Y1WKY8"/>
<dbReference type="EMBL" id="MCFD01000001">
    <property type="protein sequence ID" value="ORX74035.1"/>
    <property type="molecule type" value="Genomic_DNA"/>
</dbReference>
<evidence type="ECO:0000256" key="10">
    <source>
        <dbReference type="RuleBase" id="RU363075"/>
    </source>
</evidence>
<keyword evidence="5 10" id="KW-0812">Transmembrane</keyword>
<comment type="function">
    <text evidence="9">Mannosyltransferase involved in glycosylphosphatidylinositol-anchor biosynthesis. Transfers the third mannose to Man2-GlcN-acyl-PI during GPI precursor assembly.</text>
</comment>
<feature type="transmembrane region" description="Helical" evidence="10">
    <location>
        <begin position="228"/>
        <end position="248"/>
    </location>
</feature>
<feature type="chain" id="PRO_5012982744" description="Mannosyltransferase" evidence="11">
    <location>
        <begin position="42"/>
        <end position="547"/>
    </location>
</feature>
<feature type="transmembrane region" description="Helical" evidence="10">
    <location>
        <begin position="318"/>
        <end position="336"/>
    </location>
</feature>